<dbReference type="GO" id="GO:0005875">
    <property type="term" value="C:microtubule associated complex"/>
    <property type="evidence" value="ECO:0007669"/>
    <property type="project" value="TreeGrafter"/>
</dbReference>
<dbReference type="SMART" id="SM00129">
    <property type="entry name" value="KISc"/>
    <property type="match status" value="1"/>
</dbReference>
<keyword evidence="11" id="KW-1185">Reference proteome</keyword>
<dbReference type="GO" id="GO:0005874">
    <property type="term" value="C:microtubule"/>
    <property type="evidence" value="ECO:0007669"/>
    <property type="project" value="UniProtKB-KW"/>
</dbReference>
<evidence type="ECO:0000256" key="7">
    <source>
        <dbReference type="PROSITE-ProRule" id="PRU00283"/>
    </source>
</evidence>
<dbReference type="PROSITE" id="PS50067">
    <property type="entry name" value="KINESIN_MOTOR_2"/>
    <property type="match status" value="1"/>
</dbReference>
<evidence type="ECO:0000313" key="11">
    <source>
        <dbReference type="Proteomes" id="UP000663828"/>
    </source>
</evidence>
<evidence type="ECO:0000256" key="6">
    <source>
        <dbReference type="ARBA" id="ARBA00023212"/>
    </source>
</evidence>
<evidence type="ECO:0000256" key="8">
    <source>
        <dbReference type="RuleBase" id="RU000394"/>
    </source>
</evidence>
<evidence type="ECO:0000256" key="1">
    <source>
        <dbReference type="ARBA" id="ARBA00004245"/>
    </source>
</evidence>
<keyword evidence="8" id="KW-0493">Microtubule</keyword>
<dbReference type="PANTHER" id="PTHR47969:SF15">
    <property type="entry name" value="CHROMOSOME-ASSOCIATED KINESIN KIF4A-RELATED"/>
    <property type="match status" value="1"/>
</dbReference>
<evidence type="ECO:0000313" key="10">
    <source>
        <dbReference type="EMBL" id="CAF1134588.1"/>
    </source>
</evidence>
<dbReference type="SUPFAM" id="SSF52540">
    <property type="entry name" value="P-loop containing nucleoside triphosphate hydrolases"/>
    <property type="match status" value="1"/>
</dbReference>
<evidence type="ECO:0000256" key="5">
    <source>
        <dbReference type="ARBA" id="ARBA00023054"/>
    </source>
</evidence>
<dbReference type="InterPro" id="IPR036961">
    <property type="entry name" value="Kinesin_motor_dom_sf"/>
</dbReference>
<keyword evidence="3 8" id="KW-0547">Nucleotide-binding</keyword>
<dbReference type="InterPro" id="IPR027417">
    <property type="entry name" value="P-loop_NTPase"/>
</dbReference>
<comment type="caution">
    <text evidence="7">Lacks conserved residue(s) required for the propagation of feature annotation.</text>
</comment>
<dbReference type="GO" id="GO:0008017">
    <property type="term" value="F:microtubule binding"/>
    <property type="evidence" value="ECO:0007669"/>
    <property type="project" value="InterPro"/>
</dbReference>
<dbReference type="GO" id="GO:0003777">
    <property type="term" value="F:microtubule motor activity"/>
    <property type="evidence" value="ECO:0007669"/>
    <property type="project" value="InterPro"/>
</dbReference>
<dbReference type="GO" id="GO:0005524">
    <property type="term" value="F:ATP binding"/>
    <property type="evidence" value="ECO:0007669"/>
    <property type="project" value="UniProtKB-KW"/>
</dbReference>
<dbReference type="PROSITE" id="PS00411">
    <property type="entry name" value="KINESIN_MOTOR_1"/>
    <property type="match status" value="1"/>
</dbReference>
<name>A0A814RNT2_ADIRI</name>
<proteinExistence type="inferred from homology"/>
<keyword evidence="6" id="KW-0206">Cytoskeleton</keyword>
<accession>A0A814RNT2</accession>
<keyword evidence="8" id="KW-0505">Motor protein</keyword>
<comment type="subcellular location">
    <subcellularLocation>
        <location evidence="1">Cytoplasm</location>
        <location evidence="1">Cytoskeleton</location>
    </subcellularLocation>
</comment>
<keyword evidence="2" id="KW-0963">Cytoplasm</keyword>
<dbReference type="GO" id="GO:0007018">
    <property type="term" value="P:microtubule-based movement"/>
    <property type="evidence" value="ECO:0007669"/>
    <property type="project" value="InterPro"/>
</dbReference>
<dbReference type="InterPro" id="IPR027640">
    <property type="entry name" value="Kinesin-like_fam"/>
</dbReference>
<organism evidence="10 11">
    <name type="scientific">Adineta ricciae</name>
    <name type="common">Rotifer</name>
    <dbReference type="NCBI Taxonomy" id="249248"/>
    <lineage>
        <taxon>Eukaryota</taxon>
        <taxon>Metazoa</taxon>
        <taxon>Spiralia</taxon>
        <taxon>Gnathifera</taxon>
        <taxon>Rotifera</taxon>
        <taxon>Eurotatoria</taxon>
        <taxon>Bdelloidea</taxon>
        <taxon>Adinetida</taxon>
        <taxon>Adinetidae</taxon>
        <taxon>Adineta</taxon>
    </lineage>
</organism>
<dbReference type="GO" id="GO:0007052">
    <property type="term" value="P:mitotic spindle organization"/>
    <property type="evidence" value="ECO:0007669"/>
    <property type="project" value="TreeGrafter"/>
</dbReference>
<dbReference type="InterPro" id="IPR019821">
    <property type="entry name" value="Kinesin_motor_CS"/>
</dbReference>
<dbReference type="PRINTS" id="PR00380">
    <property type="entry name" value="KINESINHEAVY"/>
</dbReference>
<evidence type="ECO:0000256" key="2">
    <source>
        <dbReference type="ARBA" id="ARBA00022490"/>
    </source>
</evidence>
<dbReference type="InterPro" id="IPR001752">
    <property type="entry name" value="Kinesin_motor_dom"/>
</dbReference>
<dbReference type="EMBL" id="CAJNOR010001390">
    <property type="protein sequence ID" value="CAF1134588.1"/>
    <property type="molecule type" value="Genomic_DNA"/>
</dbReference>
<dbReference type="Gene3D" id="3.40.850.10">
    <property type="entry name" value="Kinesin motor domain"/>
    <property type="match status" value="1"/>
</dbReference>
<feature type="domain" description="Kinesin motor" evidence="9">
    <location>
        <begin position="8"/>
        <end position="367"/>
    </location>
</feature>
<dbReference type="Pfam" id="PF00225">
    <property type="entry name" value="Kinesin"/>
    <property type="match status" value="2"/>
</dbReference>
<keyword evidence="4 8" id="KW-0067">ATP-binding</keyword>
<dbReference type="AlphaFoldDB" id="A0A814RNT2"/>
<dbReference type="GO" id="GO:0051231">
    <property type="term" value="P:spindle elongation"/>
    <property type="evidence" value="ECO:0007669"/>
    <property type="project" value="TreeGrafter"/>
</dbReference>
<evidence type="ECO:0000256" key="4">
    <source>
        <dbReference type="ARBA" id="ARBA00022840"/>
    </source>
</evidence>
<evidence type="ECO:0000256" key="3">
    <source>
        <dbReference type="ARBA" id="ARBA00022741"/>
    </source>
</evidence>
<dbReference type="PANTHER" id="PTHR47969">
    <property type="entry name" value="CHROMOSOME-ASSOCIATED KINESIN KIF4A-RELATED"/>
    <property type="match status" value="1"/>
</dbReference>
<sequence>MLSQKSESVRVLIRCRPFNQKEILSRAIKCIEIQDFPTKKTPCVVKLISPRRYRRRISRLFRFDSIYDENQRTEHIFQDFVQSLVCDATLHGYSGTVFAYGQTGSGSTLFADEYPTYLLMFIGKSWTMTGCPCHSEVGLISNAIEHVFNLVHEHQSTLEQEFTIKCAYLEIYNEELHDLLRPRASSKSHSRLELRENPRSSGVQITNLTWKTVYSIDECLKFKRLGDLARTMGSTQMNRDSSRSHTMFSLSIQHQNNNQTKTFRQGKLNFVDLAGSERQVRTGASGQQLLESAKINLSLSALNKVISSLVHTHTTHIPYRDSKLTRLLQDSIGGTTKTIMIACISPSEDNYEEILCTLRYASRTKNICNTPIINENSSYILLQQYAEEIQRLRAIINSSNLHMNSTSRSMVLTSDIKFDDQHSIKTICDHQLSSETSPLIKCQRTVSCQTMSIITNEQTLSEQENYKQLFVISDENQQSYQILAWHYCPFTSQCEGHLILLVKENRNAWIGTLTTSAVKGDRTLLWNNYLIQRQHQLYLSAESNDLITHFEIRDTSSVDAVQSLVFYTSSSYVASNNIRVDQNPLINDHFITLKETDGVIYYLCDILQTSSSNEFIVFNLNQQNLYQVHHIRFNSEVSFENNDDIEVKHCCCCYNGNNESKISKLISSSHFLSLINMSCEIEEENRITRTNLHFVDLISAFAAKPISLGSLCLNPVNCFVNPCQFSQCSAHPDAVCTANYCGGCNAVWSVRGRRVDCTEVDAVEAVEARKCVMVNCFMDPCGLAKCPNHPEATCRADYCGGCNARFYNAAGRRVLCN</sequence>
<reference evidence="10" key="1">
    <citation type="submission" date="2021-02" db="EMBL/GenBank/DDBJ databases">
        <authorList>
            <person name="Nowell W R."/>
        </authorList>
    </citation>
    <scope>NUCLEOTIDE SEQUENCE</scope>
</reference>
<comment type="caution">
    <text evidence="10">The sequence shown here is derived from an EMBL/GenBank/DDBJ whole genome shotgun (WGS) entry which is preliminary data.</text>
</comment>
<dbReference type="Proteomes" id="UP000663828">
    <property type="component" value="Unassembled WGS sequence"/>
</dbReference>
<keyword evidence="5" id="KW-0175">Coiled coil</keyword>
<evidence type="ECO:0000259" key="9">
    <source>
        <dbReference type="PROSITE" id="PS50067"/>
    </source>
</evidence>
<protein>
    <recommendedName>
        <fullName evidence="8">Kinesin-like protein</fullName>
    </recommendedName>
</protein>
<comment type="similarity">
    <text evidence="7 8">Belongs to the TRAFAC class myosin-kinesin ATPase superfamily. Kinesin family.</text>
</comment>
<gene>
    <name evidence="10" type="ORF">XAT740_LOCUS20086</name>
</gene>